<protein>
    <submittedName>
        <fullName evidence="2">Uncharacterized protein</fullName>
    </submittedName>
</protein>
<evidence type="ECO:0000256" key="1">
    <source>
        <dbReference type="SAM" id="MobiDB-lite"/>
    </source>
</evidence>
<feature type="region of interest" description="Disordered" evidence="1">
    <location>
        <begin position="1"/>
        <end position="20"/>
    </location>
</feature>
<organism evidence="2 3">
    <name type="scientific">Symbiodinium microadriaticum</name>
    <name type="common">Dinoflagellate</name>
    <name type="synonym">Zooxanthella microadriatica</name>
    <dbReference type="NCBI Taxonomy" id="2951"/>
    <lineage>
        <taxon>Eukaryota</taxon>
        <taxon>Sar</taxon>
        <taxon>Alveolata</taxon>
        <taxon>Dinophyceae</taxon>
        <taxon>Suessiales</taxon>
        <taxon>Symbiodiniaceae</taxon>
        <taxon>Symbiodinium</taxon>
    </lineage>
</organism>
<dbReference type="EMBL" id="LSRX01000852">
    <property type="protein sequence ID" value="OLP87621.1"/>
    <property type="molecule type" value="Genomic_DNA"/>
</dbReference>
<dbReference type="AlphaFoldDB" id="A0A1Q9CXI4"/>
<proteinExistence type="predicted"/>
<evidence type="ECO:0000313" key="2">
    <source>
        <dbReference type="EMBL" id="OLP87621.1"/>
    </source>
</evidence>
<evidence type="ECO:0000313" key="3">
    <source>
        <dbReference type="Proteomes" id="UP000186817"/>
    </source>
</evidence>
<accession>A0A1Q9CXI4</accession>
<keyword evidence="3" id="KW-1185">Reference proteome</keyword>
<comment type="caution">
    <text evidence="2">The sequence shown here is derived from an EMBL/GenBank/DDBJ whole genome shotgun (WGS) entry which is preliminary data.</text>
</comment>
<name>A0A1Q9CXI4_SYMMI</name>
<sequence length="167" mass="17379">MALSNRRLRPDGASSSGSIPGRLPGPALALALEAYRGGRTIVSDEVASPTAFARKGIIAGCPLAPTLSKLAVGESIRQTCGGRVIVSDEVASPTAYARKSIITGCPLAPTLSKLAVGDSIRQTCVGPDIDYVGTWIDDISVDVENRHAERAAAAVVQSFKKLDRPPI</sequence>
<reference evidence="2 3" key="1">
    <citation type="submission" date="2016-02" db="EMBL/GenBank/DDBJ databases">
        <title>Genome analysis of coral dinoflagellate symbionts highlights evolutionary adaptations to a symbiotic lifestyle.</title>
        <authorList>
            <person name="Aranda M."/>
            <person name="Li Y."/>
            <person name="Liew Y.J."/>
            <person name="Baumgarten S."/>
            <person name="Simakov O."/>
            <person name="Wilson M."/>
            <person name="Piel J."/>
            <person name="Ashoor H."/>
            <person name="Bougouffa S."/>
            <person name="Bajic V.B."/>
            <person name="Ryu T."/>
            <person name="Ravasi T."/>
            <person name="Bayer T."/>
            <person name="Micklem G."/>
            <person name="Kim H."/>
            <person name="Bhak J."/>
            <person name="Lajeunesse T.C."/>
            <person name="Voolstra C.R."/>
        </authorList>
    </citation>
    <scope>NUCLEOTIDE SEQUENCE [LARGE SCALE GENOMIC DNA]</scope>
    <source>
        <strain evidence="2 3">CCMP2467</strain>
    </source>
</reference>
<gene>
    <name evidence="2" type="ORF">AK812_SmicGene31166</name>
</gene>
<dbReference type="Proteomes" id="UP000186817">
    <property type="component" value="Unassembled WGS sequence"/>
</dbReference>